<protein>
    <recommendedName>
        <fullName evidence="12">Integral membrane protein MviN</fullName>
    </recommendedName>
</protein>
<feature type="transmembrane region" description="Helical" evidence="9">
    <location>
        <begin position="430"/>
        <end position="454"/>
    </location>
</feature>
<feature type="compositionally biased region" description="Basic and acidic residues" evidence="8">
    <location>
        <begin position="1234"/>
        <end position="1250"/>
    </location>
</feature>
<gene>
    <name evidence="10" type="ORF">BREU_1956</name>
</gene>
<keyword evidence="4" id="KW-0133">Cell shape</keyword>
<keyword evidence="11" id="KW-1185">Reference proteome</keyword>
<feature type="transmembrane region" description="Helical" evidence="9">
    <location>
        <begin position="121"/>
        <end position="145"/>
    </location>
</feature>
<keyword evidence="2" id="KW-1003">Cell membrane</keyword>
<evidence type="ECO:0000256" key="9">
    <source>
        <dbReference type="SAM" id="Phobius"/>
    </source>
</evidence>
<feature type="region of interest" description="Disordered" evidence="8">
    <location>
        <begin position="1091"/>
        <end position="1112"/>
    </location>
</feature>
<feature type="transmembrane region" description="Helical" evidence="9">
    <location>
        <begin position="403"/>
        <end position="424"/>
    </location>
</feature>
<evidence type="ECO:0000256" key="3">
    <source>
        <dbReference type="ARBA" id="ARBA00022692"/>
    </source>
</evidence>
<feature type="transmembrane region" description="Helical" evidence="9">
    <location>
        <begin position="240"/>
        <end position="259"/>
    </location>
</feature>
<dbReference type="GO" id="GO:0005886">
    <property type="term" value="C:plasma membrane"/>
    <property type="evidence" value="ECO:0007669"/>
    <property type="project" value="UniProtKB-SubCell"/>
</dbReference>
<dbReference type="Proteomes" id="UP000028984">
    <property type="component" value="Unassembled WGS sequence"/>
</dbReference>
<evidence type="ECO:0000256" key="1">
    <source>
        <dbReference type="ARBA" id="ARBA00004651"/>
    </source>
</evidence>
<proteinExistence type="predicted"/>
<dbReference type="RefSeq" id="WP_044089269.1">
    <property type="nucleotide sequence ID" value="NZ_JDUW01000007.1"/>
</dbReference>
<evidence type="ECO:0000313" key="10">
    <source>
        <dbReference type="EMBL" id="KFI85136.1"/>
    </source>
</evidence>
<feature type="transmembrane region" description="Helical" evidence="9">
    <location>
        <begin position="200"/>
        <end position="219"/>
    </location>
</feature>
<feature type="transmembrane region" description="Helical" evidence="9">
    <location>
        <begin position="157"/>
        <end position="180"/>
    </location>
</feature>
<feature type="transmembrane region" description="Helical" evidence="9">
    <location>
        <begin position="371"/>
        <end position="391"/>
    </location>
</feature>
<dbReference type="Pfam" id="PF03023">
    <property type="entry name" value="MurJ"/>
    <property type="match status" value="1"/>
</dbReference>
<feature type="region of interest" description="Disordered" evidence="8">
    <location>
        <begin position="607"/>
        <end position="691"/>
    </location>
</feature>
<evidence type="ECO:0000256" key="5">
    <source>
        <dbReference type="ARBA" id="ARBA00022984"/>
    </source>
</evidence>
<feature type="transmembrane region" description="Helical" evidence="9">
    <location>
        <begin position="333"/>
        <end position="351"/>
    </location>
</feature>
<accession>A0A087CPD6</accession>
<dbReference type="STRING" id="1437610.BREU_1956"/>
<dbReference type="GO" id="GO:0008360">
    <property type="term" value="P:regulation of cell shape"/>
    <property type="evidence" value="ECO:0007669"/>
    <property type="project" value="UniProtKB-KW"/>
</dbReference>
<dbReference type="PANTHER" id="PTHR47019">
    <property type="entry name" value="LIPID II FLIPPASE MURJ"/>
    <property type="match status" value="1"/>
</dbReference>
<feature type="compositionally biased region" description="Basic and acidic residues" evidence="8">
    <location>
        <begin position="1158"/>
        <end position="1168"/>
    </location>
</feature>
<feature type="transmembrane region" description="Helical" evidence="9">
    <location>
        <begin position="291"/>
        <end position="312"/>
    </location>
</feature>
<evidence type="ECO:0008006" key="12">
    <source>
        <dbReference type="Google" id="ProtNLM"/>
    </source>
</evidence>
<feature type="transmembrane region" description="Helical" evidence="9">
    <location>
        <begin position="28"/>
        <end position="47"/>
    </location>
</feature>
<evidence type="ECO:0000256" key="2">
    <source>
        <dbReference type="ARBA" id="ARBA00022475"/>
    </source>
</evidence>
<dbReference type="InterPro" id="IPR051050">
    <property type="entry name" value="Lipid_II_flippase_MurJ/MviN"/>
</dbReference>
<evidence type="ECO:0000256" key="4">
    <source>
        <dbReference type="ARBA" id="ARBA00022960"/>
    </source>
</evidence>
<feature type="transmembrane region" description="Helical" evidence="9">
    <location>
        <begin position="1126"/>
        <end position="1144"/>
    </location>
</feature>
<evidence type="ECO:0000256" key="6">
    <source>
        <dbReference type="ARBA" id="ARBA00022989"/>
    </source>
</evidence>
<organism evidence="10 11">
    <name type="scientific">Bifidobacterium reuteri DSM 23975</name>
    <dbReference type="NCBI Taxonomy" id="1437610"/>
    <lineage>
        <taxon>Bacteria</taxon>
        <taxon>Bacillati</taxon>
        <taxon>Actinomycetota</taxon>
        <taxon>Actinomycetes</taxon>
        <taxon>Bifidobacteriales</taxon>
        <taxon>Bifidobacteriaceae</taxon>
        <taxon>Bifidobacterium</taxon>
    </lineage>
</organism>
<feature type="transmembrane region" description="Helical" evidence="9">
    <location>
        <begin position="87"/>
        <end position="109"/>
    </location>
</feature>
<evidence type="ECO:0000256" key="7">
    <source>
        <dbReference type="ARBA" id="ARBA00023136"/>
    </source>
</evidence>
<dbReference type="GO" id="GO:0015648">
    <property type="term" value="F:lipid-linked peptidoglycan transporter activity"/>
    <property type="evidence" value="ECO:0007669"/>
    <property type="project" value="TreeGrafter"/>
</dbReference>
<dbReference type="CDD" id="cd13123">
    <property type="entry name" value="MATE_MurJ_like"/>
    <property type="match status" value="1"/>
</dbReference>
<reference evidence="10 11" key="1">
    <citation type="submission" date="2014-03" db="EMBL/GenBank/DDBJ databases">
        <title>Genomics of Bifidobacteria.</title>
        <authorList>
            <person name="Ventura M."/>
            <person name="Milani C."/>
            <person name="Lugli G.A."/>
        </authorList>
    </citation>
    <scope>NUCLEOTIDE SEQUENCE [LARGE SCALE GENOMIC DNA]</scope>
    <source>
        <strain evidence="10 11">DSM 23975</strain>
    </source>
</reference>
<dbReference type="PANTHER" id="PTHR47019:SF1">
    <property type="entry name" value="LIPID II FLIPPASE MURJ"/>
    <property type="match status" value="1"/>
</dbReference>
<feature type="transmembrane region" description="Helical" evidence="9">
    <location>
        <begin position="53"/>
        <end position="75"/>
    </location>
</feature>
<dbReference type="GO" id="GO:0009252">
    <property type="term" value="P:peptidoglycan biosynthetic process"/>
    <property type="evidence" value="ECO:0007669"/>
    <property type="project" value="UniProtKB-KW"/>
</dbReference>
<keyword evidence="5" id="KW-0573">Peptidoglycan synthesis</keyword>
<name>A0A087CPD6_9BIFI</name>
<comment type="caution">
    <text evidence="10">The sequence shown here is derived from an EMBL/GenBank/DDBJ whole genome shotgun (WGS) entry which is preliminary data.</text>
</comment>
<feature type="transmembrane region" description="Helical" evidence="9">
    <location>
        <begin position="542"/>
        <end position="567"/>
    </location>
</feature>
<dbReference type="GO" id="GO:0034204">
    <property type="term" value="P:lipid translocation"/>
    <property type="evidence" value="ECO:0007669"/>
    <property type="project" value="TreeGrafter"/>
</dbReference>
<feature type="compositionally biased region" description="Low complexity" evidence="8">
    <location>
        <begin position="645"/>
        <end position="656"/>
    </location>
</feature>
<keyword evidence="3 9" id="KW-0812">Transmembrane</keyword>
<sequence length="1370" mass="145044">MSSTVGRNSLIMASGTAASRVTGQIRTILLAAAMGTTGLAANAYQAGSMIPQAIFTLVTGGIFNAVLVPQIVRTLKEKDAEARLNRLITLAIVILLSVTVLMGAASPLLTRLYVGGDNDQMIALTTAFTLWCMPQIFFYGLYTVLGQILAAKDHFTAYAWSSTGANVISCAGFTAFILLFGKANEQPLDFWDPGKIALTAGTWTLGVAFQALVLFLPLVKLGFRYRPQFGLSGFGLKAMGPVALGSLGVVVITEIATIIQTRIATLAPLRAQELTGASLFDIAGNATYQNAYTLFILPYSLIAVSVSTAMFPKISRSIADHDLSEARNDLSSALNNVGLVIMFFAAAMIVFPEPIIRALLPSVSMNETMLISYALIPLSFGIPLVSGFLLIQRTFYAFEDGLHPFLCNLIDYAFVIALMVGGMMVLPPQWWVVGIACAAPIGSIVALPPTLMMLRRKFDGHLGLKTVAVAYGKAIAAAVVAGVVVWLLKSPVVALFRADIQPAKHMDGRFGRRGAAMAGADATGAQPAGHLAGQAGGGHMSWLSAMGICIVLTIVLAVVYVAVLWLLRTAELSAIAGPVLAKAARVVPFIPSPATAAGDTAVKGAAAEDATAATGGSGTDPDTDPGERPDSGSDGTPSGNPDGPAEPVSPSEPSAEITPEEDAVKAIPTDRMSKTIPSHNRTESDRHMKPQLGDTILNRYTLVSLLREAPGIEAWKANDRILAKDCQLYLVSNRDHLTMINEIAGTITATHPKNFVSVLKYRRQGDVLLVITPVDDGRSLSDYLATKASSPLSYHAMRSIIGELSEVLRPMLFGVTSNIVVNTDTVRITGNGVEITDAPFAPLLADTSGTTLEHDGAERHAVRQLAALLYSMLTGQRSRKQPEFHLSALPADTPGEFQVICKRGLELFDEDALALPMASLAELDALLGEWKPVKDLAESDIDLPITAGECSIVRTQFRDLEGKPNLAEIPDSLITSKQLPEMAISQAGPMISAAGTDGMDAQGRRLFDFKFSDAWNAENLSGDDTADWFNDFNTPANGTFAGNSHPTVPIDATGETTSRIPIYDGGGREIQPGEESLRALEEEQARIAEVAAIPPSYDPKNPPVKSSAEDDKLPDENLFGSLTTKVVALVVALVVVVAAGFWAWSAFQASGNDPADATDTKSSSKDAWPDVNMNEVPFGNSTPGSSSDSSSAGSSDSASNGNSDSATGSSSSDSSSNSSDSSSVSSGNQSSEQKSTEKKSTVKKVVEDRSVSSVPKPHVNNTTAYAIANANFVSNPGGQSGYGYTLHLDQPHDVSRMIITIRSSGGKGYIRANTTGNPADGTEMASFTFAEGGTTEVKFTKSITTQDLMLWVPMDSLPQNQLYIVKIEVF</sequence>
<evidence type="ECO:0000256" key="8">
    <source>
        <dbReference type="SAM" id="MobiDB-lite"/>
    </source>
</evidence>
<evidence type="ECO:0000313" key="11">
    <source>
        <dbReference type="Proteomes" id="UP000028984"/>
    </source>
</evidence>
<feature type="compositionally biased region" description="Low complexity" evidence="8">
    <location>
        <begin position="1180"/>
        <end position="1233"/>
    </location>
</feature>
<keyword evidence="7 9" id="KW-0472">Membrane</keyword>
<feature type="transmembrane region" description="Helical" evidence="9">
    <location>
        <begin position="466"/>
        <end position="488"/>
    </location>
</feature>
<dbReference type="InterPro" id="IPR004268">
    <property type="entry name" value="MurJ"/>
</dbReference>
<dbReference type="eggNOG" id="COG0728">
    <property type="taxonomic scope" value="Bacteria"/>
</dbReference>
<keyword evidence="6 9" id="KW-1133">Transmembrane helix</keyword>
<dbReference type="EMBL" id="JGZK01000010">
    <property type="protein sequence ID" value="KFI85136.1"/>
    <property type="molecule type" value="Genomic_DNA"/>
</dbReference>
<feature type="region of interest" description="Disordered" evidence="8">
    <location>
        <begin position="1149"/>
        <end position="1258"/>
    </location>
</feature>
<comment type="subcellular location">
    <subcellularLocation>
        <location evidence="1">Cell membrane</location>
        <topology evidence="1">Multi-pass membrane protein</topology>
    </subcellularLocation>
</comment>